<accession>A0ACC3SME3</accession>
<organism evidence="1 2">
    <name type="scientific">Zalaria obscura</name>
    <dbReference type="NCBI Taxonomy" id="2024903"/>
    <lineage>
        <taxon>Eukaryota</taxon>
        <taxon>Fungi</taxon>
        <taxon>Dikarya</taxon>
        <taxon>Ascomycota</taxon>
        <taxon>Pezizomycotina</taxon>
        <taxon>Dothideomycetes</taxon>
        <taxon>Dothideomycetidae</taxon>
        <taxon>Dothideales</taxon>
        <taxon>Zalariaceae</taxon>
        <taxon>Zalaria</taxon>
    </lineage>
</organism>
<keyword evidence="2" id="KW-1185">Reference proteome</keyword>
<evidence type="ECO:0000313" key="1">
    <source>
        <dbReference type="EMBL" id="KAK8219327.1"/>
    </source>
</evidence>
<sequence>MAKRLAESDVGEGYDQADQKRVKLDQPSKTVEINSSRQLLDLLYFQQDAVQQLRNGISSFKVFLETILYTKDDQSRPHRLSILKDYLDASAPQDPNDPAATYVPHLIQAWSFASQTNNDYLASAVSSILALLLKTLSSLIDFREHCSGLCKSLIKQNQLKLIAKSLAAPKHRENLISPSLRLLTEIVSFDGGILAKQVHARRDFTFETKILARNLSLTKGGEEDIRKPSVRSNAVRYLLAHFRYQTEGVKVDILKNGHVVKALFDHLKEDPLEVMQDILRVVEASVLRDETVPRSSKSFMLSERSLTSIVNVVRLRTDPAASPELSLAVEKKQSTALDFLRLVCTTESLGVHRKSNWYPVGMNYASDEASAVEESAATAAAELDLASTQERFAHHVPVKNTILSGLLQYLRPHASIEERNLTLDIFKANPELVADYFFRRADKFPFDAKLTNTWIGYASFLFCTVDLDLPTNLGAKKEHADLPPPTPVVLENIAPLPLTQKVLTRCLNQSSDLITLFAVRIMIKSLQKLQLVLNAYASHGQDSNAELWDAAAASLISRFCQRFPSVKDVVSAFRKTPEDQTASQEAITRLLRLYHEVLPQAAAEEKIDVSTNLATALSRAEHPNGDSAEQSLRLVTLEHLLVIAQASTGMRWWHKQGLLQHSPFVTLLRLCTGPLRDRPIGKDFKSLLGVVVQEYGILQEEASGPSLNAIIASLTNTTNWTATNATFDFLEECLSRVVKKPVKYLDDLQEYAGAQSAGNGHISLLVMACLEQAPFAGKLAVEQRREVLVWVSRFLALLERVGENRRLLRKVRATLAEKDVELPDAPIDDLIALLKGSAEQTTQAPAGGILAEQMEKRDQHVVVFKDPPAEKSDRPELFRWQQKDVDEAIDNGDVEKLILCISSSFEEVRRQALASLLRLMTAVYNSSYEEKEQVYMLLGEVVETAKDHVHGRAVSYIASTFACQALKVLADPGHFMYPKVNQFLNKGPKWNVGKLVAYWLDSTMLETPDEDDAHWKEIGWTLDLLLDALRTPGEMDVFRSRNVLERVLCLYDAVGAPWAVKEKVLQLAHRAARVEGSTILVTRLGILAWLQLHVAAGKTHSEALKTIAGQVGETAIQEKLEQWTKGGVTDELLTIASTA</sequence>
<reference evidence="1" key="1">
    <citation type="submission" date="2024-02" db="EMBL/GenBank/DDBJ databases">
        <title>Metagenome Assembled Genome of Zalaria obscura JY119.</title>
        <authorList>
            <person name="Vighnesh L."/>
            <person name="Jagadeeshwari U."/>
            <person name="Venkata Ramana C."/>
            <person name="Sasikala C."/>
        </authorList>
    </citation>
    <scope>NUCLEOTIDE SEQUENCE</scope>
    <source>
        <strain evidence="1">JY119</strain>
    </source>
</reference>
<dbReference type="Proteomes" id="UP001320706">
    <property type="component" value="Unassembled WGS sequence"/>
</dbReference>
<comment type="caution">
    <text evidence="1">The sequence shown here is derived from an EMBL/GenBank/DDBJ whole genome shotgun (WGS) entry which is preliminary data.</text>
</comment>
<name>A0ACC3SME3_9PEZI</name>
<gene>
    <name evidence="1" type="ORF">M8818_001061</name>
</gene>
<protein>
    <submittedName>
        <fullName evidence="1">Uncharacterized protein</fullName>
    </submittedName>
</protein>
<dbReference type="EMBL" id="JAMKPW020000004">
    <property type="protein sequence ID" value="KAK8219327.1"/>
    <property type="molecule type" value="Genomic_DNA"/>
</dbReference>
<proteinExistence type="predicted"/>
<evidence type="ECO:0000313" key="2">
    <source>
        <dbReference type="Proteomes" id="UP001320706"/>
    </source>
</evidence>